<feature type="transmembrane region" description="Helical" evidence="2">
    <location>
        <begin position="27"/>
        <end position="50"/>
    </location>
</feature>
<feature type="region of interest" description="Disordered" evidence="1">
    <location>
        <begin position="233"/>
        <end position="278"/>
    </location>
</feature>
<comment type="caution">
    <text evidence="3">The sequence shown here is derived from an EMBL/GenBank/DDBJ whole genome shotgun (WGS) entry which is preliminary data.</text>
</comment>
<dbReference type="OrthoDB" id="5767590at2759"/>
<feature type="compositionally biased region" description="Polar residues" evidence="1">
    <location>
        <begin position="233"/>
        <end position="260"/>
    </location>
</feature>
<feature type="transmembrane region" description="Helical" evidence="2">
    <location>
        <begin position="192"/>
        <end position="213"/>
    </location>
</feature>
<proteinExistence type="predicted"/>
<keyword evidence="2" id="KW-0812">Transmembrane</keyword>
<dbReference type="Proteomes" id="UP000193411">
    <property type="component" value="Unassembled WGS sequence"/>
</dbReference>
<evidence type="ECO:0000313" key="3">
    <source>
        <dbReference type="EMBL" id="ORZ38565.1"/>
    </source>
</evidence>
<evidence type="ECO:0000313" key="4">
    <source>
        <dbReference type="Proteomes" id="UP000193411"/>
    </source>
</evidence>
<feature type="transmembrane region" description="Helical" evidence="2">
    <location>
        <begin position="151"/>
        <end position="172"/>
    </location>
</feature>
<name>A0A1Y2HVC2_9FUNG</name>
<keyword evidence="2" id="KW-0472">Membrane</keyword>
<protein>
    <submittedName>
        <fullName evidence="3">Uncharacterized protein</fullName>
    </submittedName>
</protein>
<gene>
    <name evidence="3" type="ORF">BCR44DRAFT_32399</name>
</gene>
<feature type="non-terminal residue" evidence="3">
    <location>
        <position position="369"/>
    </location>
</feature>
<sequence length="369" mass="40262">MPAANPTPTRGPFGYDVPPRPLISDDLAMTALSITFVAVCVCLGTLGIILKRIWKHGTRGRYISSDSSIRLMTFRMYAILLAGCLLMGDMTNNLCHVWWLWKLRTSMFFWYRIAYVVTYPPVVAIGTYAVTQRCAMIVVRDSTWRKRFLKWTMVLCASVLAICSPAAVILALELQATTTNPLDWSDALLTPLWTFPIYGLLPIVTIIGALASLRASLKQDVIILHDNRSMASTASTDTKGHQNHPNPTPVQSYAGTSSVPQAGGSGSGSNGPDPSRTRTASMSGFILSHLPARPSISLGGKSATDHQPSEIPALAVRRLEANRPLTSSFRWLTGIIIVLWTLGFLFTLLRPWHPVLTSAINSALTVAGL</sequence>
<organism evidence="3 4">
    <name type="scientific">Catenaria anguillulae PL171</name>
    <dbReference type="NCBI Taxonomy" id="765915"/>
    <lineage>
        <taxon>Eukaryota</taxon>
        <taxon>Fungi</taxon>
        <taxon>Fungi incertae sedis</taxon>
        <taxon>Blastocladiomycota</taxon>
        <taxon>Blastocladiomycetes</taxon>
        <taxon>Blastocladiales</taxon>
        <taxon>Catenariaceae</taxon>
        <taxon>Catenaria</taxon>
    </lineage>
</organism>
<feature type="transmembrane region" description="Helical" evidence="2">
    <location>
        <begin position="328"/>
        <end position="349"/>
    </location>
</feature>
<dbReference type="EMBL" id="MCFL01000008">
    <property type="protein sequence ID" value="ORZ38565.1"/>
    <property type="molecule type" value="Genomic_DNA"/>
</dbReference>
<dbReference type="AlphaFoldDB" id="A0A1Y2HVC2"/>
<feature type="transmembrane region" description="Helical" evidence="2">
    <location>
        <begin position="71"/>
        <end position="88"/>
    </location>
</feature>
<evidence type="ECO:0000256" key="2">
    <source>
        <dbReference type="SAM" id="Phobius"/>
    </source>
</evidence>
<feature type="transmembrane region" description="Helical" evidence="2">
    <location>
        <begin position="108"/>
        <end position="130"/>
    </location>
</feature>
<keyword evidence="2" id="KW-1133">Transmembrane helix</keyword>
<keyword evidence="4" id="KW-1185">Reference proteome</keyword>
<reference evidence="3 4" key="1">
    <citation type="submission" date="2016-07" db="EMBL/GenBank/DDBJ databases">
        <title>Pervasive Adenine N6-methylation of Active Genes in Fungi.</title>
        <authorList>
            <consortium name="DOE Joint Genome Institute"/>
            <person name="Mondo S.J."/>
            <person name="Dannebaum R.O."/>
            <person name="Kuo R.C."/>
            <person name="Labutti K."/>
            <person name="Haridas S."/>
            <person name="Kuo A."/>
            <person name="Salamov A."/>
            <person name="Ahrendt S.R."/>
            <person name="Lipzen A."/>
            <person name="Sullivan W."/>
            <person name="Andreopoulos W.B."/>
            <person name="Clum A."/>
            <person name="Lindquist E."/>
            <person name="Daum C."/>
            <person name="Ramamoorthy G.K."/>
            <person name="Gryganskyi A."/>
            <person name="Culley D."/>
            <person name="Magnuson J.K."/>
            <person name="James T.Y."/>
            <person name="O'Malley M.A."/>
            <person name="Stajich J.E."/>
            <person name="Spatafora J.W."/>
            <person name="Visel A."/>
            <person name="Grigoriev I.V."/>
        </authorList>
    </citation>
    <scope>NUCLEOTIDE SEQUENCE [LARGE SCALE GENOMIC DNA]</scope>
    <source>
        <strain evidence="3 4">PL171</strain>
    </source>
</reference>
<accession>A0A1Y2HVC2</accession>
<evidence type="ECO:0000256" key="1">
    <source>
        <dbReference type="SAM" id="MobiDB-lite"/>
    </source>
</evidence>